<reference evidence="1 2" key="1">
    <citation type="submission" date="2015-09" db="EMBL/GenBank/DDBJ databases">
        <title>Draft genome of a European isolate of the apple canker pathogen Neonectria ditissima.</title>
        <authorList>
            <person name="Gomez-Cortecero A."/>
            <person name="Harrison R.J."/>
            <person name="Armitage A.D."/>
        </authorList>
    </citation>
    <scope>NUCLEOTIDE SEQUENCE [LARGE SCALE GENOMIC DNA]</scope>
    <source>
        <strain evidence="1 2">R09/05</strain>
    </source>
</reference>
<name>A0A0P7AEL0_9HYPO</name>
<sequence length="102" mass="11724">MAHQWTKQQKIQRGVWAVAFSACIFVGTITGAQLKTDKEKEEAITQFRTTTAADQIAALEDQKQVLLGQKAVLERKLDAFHERVKEREVEKAKWAEREAKRQ</sequence>
<evidence type="ECO:0000313" key="2">
    <source>
        <dbReference type="Proteomes" id="UP000050424"/>
    </source>
</evidence>
<dbReference type="OrthoDB" id="5428081at2759"/>
<accession>A0A0P7AEL0</accession>
<gene>
    <name evidence="1" type="ORF">AK830_g10898</name>
</gene>
<organism evidence="1 2">
    <name type="scientific">Neonectria ditissima</name>
    <dbReference type="NCBI Taxonomy" id="78410"/>
    <lineage>
        <taxon>Eukaryota</taxon>
        <taxon>Fungi</taxon>
        <taxon>Dikarya</taxon>
        <taxon>Ascomycota</taxon>
        <taxon>Pezizomycotina</taxon>
        <taxon>Sordariomycetes</taxon>
        <taxon>Hypocreomycetidae</taxon>
        <taxon>Hypocreales</taxon>
        <taxon>Nectriaceae</taxon>
        <taxon>Neonectria</taxon>
    </lineage>
</organism>
<dbReference type="Proteomes" id="UP000050424">
    <property type="component" value="Unassembled WGS sequence"/>
</dbReference>
<dbReference type="EMBL" id="LKCW01000239">
    <property type="protein sequence ID" value="KPM35666.1"/>
    <property type="molecule type" value="Genomic_DNA"/>
</dbReference>
<proteinExistence type="predicted"/>
<protein>
    <submittedName>
        <fullName evidence="1">Uncharacterized protein</fullName>
    </submittedName>
</protein>
<evidence type="ECO:0000313" key="1">
    <source>
        <dbReference type="EMBL" id="KPM35666.1"/>
    </source>
</evidence>
<dbReference type="AlphaFoldDB" id="A0A0P7AEL0"/>
<keyword evidence="2" id="KW-1185">Reference proteome</keyword>
<comment type="caution">
    <text evidence="1">The sequence shown here is derived from an EMBL/GenBank/DDBJ whole genome shotgun (WGS) entry which is preliminary data.</text>
</comment>